<reference evidence="1" key="2">
    <citation type="journal article" date="2015" name="Data Brief">
        <title>Shoot transcriptome of the giant reed, Arundo donax.</title>
        <authorList>
            <person name="Barrero R.A."/>
            <person name="Guerrero F.D."/>
            <person name="Moolhuijzen P."/>
            <person name="Goolsby J.A."/>
            <person name="Tidwell J."/>
            <person name="Bellgard S.E."/>
            <person name="Bellgard M.I."/>
        </authorList>
    </citation>
    <scope>NUCLEOTIDE SEQUENCE</scope>
    <source>
        <tissue evidence="1">Shoot tissue taken approximately 20 cm above the soil surface</tissue>
    </source>
</reference>
<organism evidence="1">
    <name type="scientific">Arundo donax</name>
    <name type="common">Giant reed</name>
    <name type="synonym">Donax arundinaceus</name>
    <dbReference type="NCBI Taxonomy" id="35708"/>
    <lineage>
        <taxon>Eukaryota</taxon>
        <taxon>Viridiplantae</taxon>
        <taxon>Streptophyta</taxon>
        <taxon>Embryophyta</taxon>
        <taxon>Tracheophyta</taxon>
        <taxon>Spermatophyta</taxon>
        <taxon>Magnoliopsida</taxon>
        <taxon>Liliopsida</taxon>
        <taxon>Poales</taxon>
        <taxon>Poaceae</taxon>
        <taxon>PACMAD clade</taxon>
        <taxon>Arundinoideae</taxon>
        <taxon>Arundineae</taxon>
        <taxon>Arundo</taxon>
    </lineage>
</organism>
<name>A0A0A9FES0_ARUDO</name>
<reference evidence="1" key="1">
    <citation type="submission" date="2014-09" db="EMBL/GenBank/DDBJ databases">
        <authorList>
            <person name="Magalhaes I.L.F."/>
            <person name="Oliveira U."/>
            <person name="Santos F.R."/>
            <person name="Vidigal T.H.D.A."/>
            <person name="Brescovit A.D."/>
            <person name="Santos A.J."/>
        </authorList>
    </citation>
    <scope>NUCLEOTIDE SEQUENCE</scope>
    <source>
        <tissue evidence="1">Shoot tissue taken approximately 20 cm above the soil surface</tissue>
    </source>
</reference>
<accession>A0A0A9FES0</accession>
<dbReference type="AlphaFoldDB" id="A0A0A9FES0"/>
<dbReference type="EMBL" id="GBRH01188177">
    <property type="protein sequence ID" value="JAE09719.1"/>
    <property type="molecule type" value="Transcribed_RNA"/>
</dbReference>
<sequence>MTITQATIDHSHLVNPQNSRQISLSHTCCKIC</sequence>
<proteinExistence type="predicted"/>
<protein>
    <submittedName>
        <fullName evidence="1">Uncharacterized protein</fullName>
    </submittedName>
</protein>
<evidence type="ECO:0000313" key="1">
    <source>
        <dbReference type="EMBL" id="JAE09719.1"/>
    </source>
</evidence>